<evidence type="ECO:0000256" key="1">
    <source>
        <dbReference type="SAM" id="SignalP"/>
    </source>
</evidence>
<gene>
    <name evidence="2" type="ORF">AAFH49_01185</name>
</gene>
<proteinExistence type="predicted"/>
<reference evidence="2 3" key="1">
    <citation type="journal article" date="2018" name="Arch. Microbiol.">
        <title>Hymenobacter segetis sp. nov., isolated from soil.</title>
        <authorList>
            <person name="Ten L.N."/>
            <person name="Lim S.J."/>
            <person name="Kim B.O."/>
            <person name="Kang I.K."/>
            <person name="Jung H.Y."/>
        </authorList>
    </citation>
    <scope>NUCLEOTIDE SEQUENCE [LARGE SCALE GENOMIC DNA]</scope>
    <source>
        <strain evidence="2 3">S7-3-11</strain>
    </source>
</reference>
<keyword evidence="3" id="KW-1185">Reference proteome</keyword>
<dbReference type="RefSeq" id="WP_342295366.1">
    <property type="nucleotide sequence ID" value="NZ_JBCEVZ010000002.1"/>
</dbReference>
<keyword evidence="1" id="KW-0732">Signal</keyword>
<evidence type="ECO:0000313" key="2">
    <source>
        <dbReference type="EMBL" id="MEL5992801.1"/>
    </source>
</evidence>
<dbReference type="Proteomes" id="UP001479606">
    <property type="component" value="Unassembled WGS sequence"/>
</dbReference>
<name>A0ABU9LQS4_9BACT</name>
<comment type="caution">
    <text evidence="2">The sequence shown here is derived from an EMBL/GenBank/DDBJ whole genome shotgun (WGS) entry which is preliminary data.</text>
</comment>
<dbReference type="EMBL" id="JBCEVZ010000002">
    <property type="protein sequence ID" value="MEL5992801.1"/>
    <property type="molecule type" value="Genomic_DNA"/>
</dbReference>
<feature type="signal peptide" evidence="1">
    <location>
        <begin position="1"/>
        <end position="26"/>
    </location>
</feature>
<feature type="chain" id="PRO_5045413405" evidence="1">
    <location>
        <begin position="27"/>
        <end position="126"/>
    </location>
</feature>
<organism evidence="2 3">
    <name type="scientific">Hymenobacter segetis</name>
    <dbReference type="NCBI Taxonomy" id="2025509"/>
    <lineage>
        <taxon>Bacteria</taxon>
        <taxon>Pseudomonadati</taxon>
        <taxon>Bacteroidota</taxon>
        <taxon>Cytophagia</taxon>
        <taxon>Cytophagales</taxon>
        <taxon>Hymenobacteraceae</taxon>
        <taxon>Hymenobacter</taxon>
    </lineage>
</organism>
<protein>
    <submittedName>
        <fullName evidence="2">Uncharacterized protein</fullName>
    </submittedName>
</protein>
<sequence>MKKGFLITAVSCALLALTSVELLAQAAPKAKLKYGKYSCTASKYRGVVTEYIPRGSFTISTDGTYFYSGFEKPSKGKFIVDKDGNLLFTGGYFDKGKAEKIDRPDKYFLVFPTNPDNRWTCTYAEK</sequence>
<evidence type="ECO:0000313" key="3">
    <source>
        <dbReference type="Proteomes" id="UP001479606"/>
    </source>
</evidence>
<accession>A0ABU9LQS4</accession>